<evidence type="ECO:0000313" key="1">
    <source>
        <dbReference type="EMBL" id="PKI58995.1"/>
    </source>
</evidence>
<gene>
    <name evidence="1" type="ORF">CRG98_020563</name>
</gene>
<keyword evidence="2" id="KW-1185">Reference proteome</keyword>
<name>A0A2I0JRR8_PUNGR</name>
<sequence length="139" mass="15527">MWIPKWRLIRHGGCASSYPISLPGDDSKNHITNFLWLGGQVRLVKVNFLHQVNYSSRTGLRGQGVNGGGFCSSLPLRFSEAVGSPVLHVLRVFEELGSPGSRITKALLLLVSTMTFCLISHRRRQMMESESELQVMMVL</sequence>
<dbReference type="AlphaFoldDB" id="A0A2I0JRR8"/>
<evidence type="ECO:0000313" key="2">
    <source>
        <dbReference type="Proteomes" id="UP000233551"/>
    </source>
</evidence>
<organism evidence="1 2">
    <name type="scientific">Punica granatum</name>
    <name type="common">Pomegranate</name>
    <dbReference type="NCBI Taxonomy" id="22663"/>
    <lineage>
        <taxon>Eukaryota</taxon>
        <taxon>Viridiplantae</taxon>
        <taxon>Streptophyta</taxon>
        <taxon>Embryophyta</taxon>
        <taxon>Tracheophyta</taxon>
        <taxon>Spermatophyta</taxon>
        <taxon>Magnoliopsida</taxon>
        <taxon>eudicotyledons</taxon>
        <taxon>Gunneridae</taxon>
        <taxon>Pentapetalae</taxon>
        <taxon>rosids</taxon>
        <taxon>malvids</taxon>
        <taxon>Myrtales</taxon>
        <taxon>Lythraceae</taxon>
        <taxon>Punica</taxon>
    </lineage>
</organism>
<reference evidence="1 2" key="1">
    <citation type="submission" date="2017-11" db="EMBL/GenBank/DDBJ databases">
        <title>De-novo sequencing of pomegranate (Punica granatum L.) genome.</title>
        <authorList>
            <person name="Akparov Z."/>
            <person name="Amiraslanov A."/>
            <person name="Hajiyeva S."/>
            <person name="Abbasov M."/>
            <person name="Kaur K."/>
            <person name="Hamwieh A."/>
            <person name="Solovyev V."/>
            <person name="Salamov A."/>
            <person name="Braich B."/>
            <person name="Kosarev P."/>
            <person name="Mahmoud A."/>
            <person name="Hajiyev E."/>
            <person name="Babayeva S."/>
            <person name="Izzatullayeva V."/>
            <person name="Mammadov A."/>
            <person name="Mammadov A."/>
            <person name="Sharifova S."/>
            <person name="Ojaghi J."/>
            <person name="Eynullazada K."/>
            <person name="Bayramov B."/>
            <person name="Abdulazimova A."/>
            <person name="Shahmuradov I."/>
        </authorList>
    </citation>
    <scope>NUCLEOTIDE SEQUENCE [LARGE SCALE GENOMIC DNA]</scope>
    <source>
        <strain evidence="2">cv. AG2017</strain>
        <tissue evidence="1">Leaf</tissue>
    </source>
</reference>
<accession>A0A2I0JRR8</accession>
<dbReference type="Proteomes" id="UP000233551">
    <property type="component" value="Unassembled WGS sequence"/>
</dbReference>
<proteinExistence type="predicted"/>
<dbReference type="EMBL" id="PGOL01001331">
    <property type="protein sequence ID" value="PKI58995.1"/>
    <property type="molecule type" value="Genomic_DNA"/>
</dbReference>
<comment type="caution">
    <text evidence="1">The sequence shown here is derived from an EMBL/GenBank/DDBJ whole genome shotgun (WGS) entry which is preliminary data.</text>
</comment>
<protein>
    <submittedName>
        <fullName evidence="1">Uncharacterized protein</fullName>
    </submittedName>
</protein>